<proteinExistence type="predicted"/>
<dbReference type="RefSeq" id="WP_238033631.1">
    <property type="nucleotide sequence ID" value="NZ_JAKNFS010000029.1"/>
</dbReference>
<accession>A0AAE3F6B0</accession>
<dbReference type="Proteomes" id="UP001199915">
    <property type="component" value="Unassembled WGS sequence"/>
</dbReference>
<evidence type="ECO:0000313" key="2">
    <source>
        <dbReference type="Proteomes" id="UP001199915"/>
    </source>
</evidence>
<sequence>MSDLTHLFTIGQPVRCRLDEKYYKGTVKETYPDHIIVDIPEISKHCWFENDFNMDCVYPEYNFQE</sequence>
<dbReference type="AlphaFoldDB" id="A0AAE3F6B0"/>
<organism evidence="1 2">
    <name type="scientific">Fusicatenibacter saccharivorans</name>
    <dbReference type="NCBI Taxonomy" id="1150298"/>
    <lineage>
        <taxon>Bacteria</taxon>
        <taxon>Bacillati</taxon>
        <taxon>Bacillota</taxon>
        <taxon>Clostridia</taxon>
        <taxon>Lachnospirales</taxon>
        <taxon>Lachnospiraceae</taxon>
        <taxon>Fusicatenibacter</taxon>
    </lineage>
</organism>
<reference evidence="1" key="1">
    <citation type="submission" date="2022-01" db="EMBL/GenBank/DDBJ databases">
        <title>Collection of gut derived symbiotic bacterial strains cultured from healthy donors.</title>
        <authorList>
            <person name="Lin H."/>
            <person name="Kohout C."/>
            <person name="Waligurski E."/>
            <person name="Pamer E.G."/>
        </authorList>
    </citation>
    <scope>NUCLEOTIDE SEQUENCE</scope>
    <source>
        <strain evidence="1">DFI.5.49</strain>
    </source>
</reference>
<comment type="caution">
    <text evidence="1">The sequence shown here is derived from an EMBL/GenBank/DDBJ whole genome shotgun (WGS) entry which is preliminary data.</text>
</comment>
<dbReference type="EMBL" id="JAKNFS010000029">
    <property type="protein sequence ID" value="MCG4767021.1"/>
    <property type="molecule type" value="Genomic_DNA"/>
</dbReference>
<name>A0AAE3F6B0_9FIRM</name>
<protein>
    <submittedName>
        <fullName evidence="1">Uncharacterized protein</fullName>
    </submittedName>
</protein>
<evidence type="ECO:0000313" key="1">
    <source>
        <dbReference type="EMBL" id="MCG4767021.1"/>
    </source>
</evidence>
<gene>
    <name evidence="1" type="ORF">L0N21_16130</name>
</gene>